<dbReference type="Pfam" id="PF00583">
    <property type="entry name" value="Acetyltransf_1"/>
    <property type="match status" value="1"/>
</dbReference>
<evidence type="ECO:0000313" key="5">
    <source>
        <dbReference type="Proteomes" id="UP000654345"/>
    </source>
</evidence>
<keyword evidence="1" id="KW-0808">Transferase</keyword>
<evidence type="ECO:0000256" key="1">
    <source>
        <dbReference type="ARBA" id="ARBA00022679"/>
    </source>
</evidence>
<keyword evidence="5" id="KW-1185">Reference proteome</keyword>
<name>A0ABQ3UXF9_9CHLR</name>
<organism evidence="4 5">
    <name type="scientific">Ktedonobacter robiniae</name>
    <dbReference type="NCBI Taxonomy" id="2778365"/>
    <lineage>
        <taxon>Bacteria</taxon>
        <taxon>Bacillati</taxon>
        <taxon>Chloroflexota</taxon>
        <taxon>Ktedonobacteria</taxon>
        <taxon>Ktedonobacterales</taxon>
        <taxon>Ktedonobacteraceae</taxon>
        <taxon>Ktedonobacter</taxon>
    </lineage>
</organism>
<dbReference type="RefSeq" id="WP_201373787.1">
    <property type="nucleotide sequence ID" value="NZ_BNJG01000002.1"/>
</dbReference>
<dbReference type="InterPro" id="IPR016181">
    <property type="entry name" value="Acyl_CoA_acyltransferase"/>
</dbReference>
<dbReference type="CDD" id="cd04301">
    <property type="entry name" value="NAT_SF"/>
    <property type="match status" value="1"/>
</dbReference>
<evidence type="ECO:0000256" key="2">
    <source>
        <dbReference type="ARBA" id="ARBA00023315"/>
    </source>
</evidence>
<evidence type="ECO:0000313" key="4">
    <source>
        <dbReference type="EMBL" id="GHO57376.1"/>
    </source>
</evidence>
<accession>A0ABQ3UXF9</accession>
<comment type="caution">
    <text evidence="4">The sequence shown here is derived from an EMBL/GenBank/DDBJ whole genome shotgun (WGS) entry which is preliminary data.</text>
</comment>
<dbReference type="SUPFAM" id="SSF55729">
    <property type="entry name" value="Acyl-CoA N-acyltransferases (Nat)"/>
    <property type="match status" value="1"/>
</dbReference>
<dbReference type="Gene3D" id="3.40.630.30">
    <property type="match status" value="1"/>
</dbReference>
<dbReference type="Proteomes" id="UP000654345">
    <property type="component" value="Unassembled WGS sequence"/>
</dbReference>
<dbReference type="EMBL" id="BNJG01000002">
    <property type="protein sequence ID" value="GHO57376.1"/>
    <property type="molecule type" value="Genomic_DNA"/>
</dbReference>
<proteinExistence type="predicted"/>
<sequence length="179" mass="19814">MTSFTDSSIAVVRPEEAERILPGLVALLQDAVDSGASVGFIPPLGEDEAHQYWQGVFRNVEHGTHILLVAREDGHVVGSVQLELAMKANALHRAEVQKLFVLQSQRRRGTGRALMQAIEQVAREHKRTLLVLDTREGDVAEKLYRKIGYQEVGVIPSYALNANGELDGTIIFYKALLLE</sequence>
<keyword evidence="2" id="KW-0012">Acyltransferase</keyword>
<evidence type="ECO:0000259" key="3">
    <source>
        <dbReference type="PROSITE" id="PS51186"/>
    </source>
</evidence>
<dbReference type="InterPro" id="IPR050832">
    <property type="entry name" value="Bact_Acetyltransf"/>
</dbReference>
<dbReference type="PROSITE" id="PS51186">
    <property type="entry name" value="GNAT"/>
    <property type="match status" value="1"/>
</dbReference>
<gene>
    <name evidence="4" type="ORF">KSB_58510</name>
</gene>
<feature type="domain" description="N-acetyltransferase" evidence="3">
    <location>
        <begin position="10"/>
        <end position="179"/>
    </location>
</feature>
<dbReference type="PANTHER" id="PTHR43877">
    <property type="entry name" value="AMINOALKYLPHOSPHONATE N-ACETYLTRANSFERASE-RELATED-RELATED"/>
    <property type="match status" value="1"/>
</dbReference>
<protein>
    <submittedName>
        <fullName evidence="4">N-acetyltransferase</fullName>
    </submittedName>
</protein>
<dbReference type="InterPro" id="IPR000182">
    <property type="entry name" value="GNAT_dom"/>
</dbReference>
<dbReference type="PANTHER" id="PTHR43877:SF2">
    <property type="entry name" value="AMINOALKYLPHOSPHONATE N-ACETYLTRANSFERASE-RELATED"/>
    <property type="match status" value="1"/>
</dbReference>
<reference evidence="4 5" key="1">
    <citation type="journal article" date="2021" name="Int. J. Syst. Evol. Microbiol.">
        <title>Reticulibacter mediterranei gen. nov., sp. nov., within the new family Reticulibacteraceae fam. nov., and Ktedonospora formicarum gen. nov., sp. nov., Ktedonobacter robiniae sp. nov., Dictyobacter formicarum sp. nov. and Dictyobacter arantiisoli sp. nov., belonging to the class Ktedonobacteria.</title>
        <authorList>
            <person name="Yabe S."/>
            <person name="Zheng Y."/>
            <person name="Wang C.M."/>
            <person name="Sakai Y."/>
            <person name="Abe K."/>
            <person name="Yokota A."/>
            <person name="Donadio S."/>
            <person name="Cavaletti L."/>
            <person name="Monciardini P."/>
        </authorList>
    </citation>
    <scope>NUCLEOTIDE SEQUENCE [LARGE SCALE GENOMIC DNA]</scope>
    <source>
        <strain evidence="4 5">SOSP1-30</strain>
    </source>
</reference>